<dbReference type="SMART" id="SM00321">
    <property type="entry name" value="WSC"/>
    <property type="match status" value="4"/>
</dbReference>
<evidence type="ECO:0000259" key="11">
    <source>
        <dbReference type="PROSITE" id="PS51212"/>
    </source>
</evidence>
<evidence type="ECO:0008006" key="14">
    <source>
        <dbReference type="Google" id="ProtNLM"/>
    </source>
</evidence>
<feature type="domain" description="WSC" evidence="11">
    <location>
        <begin position="540"/>
        <end position="632"/>
    </location>
</feature>
<keyword evidence="13" id="KW-1185">Reference proteome</keyword>
<comment type="subcellular location">
    <subcellularLocation>
        <location evidence="1">Membrane</location>
        <topology evidence="1">Single-pass membrane protein</topology>
    </subcellularLocation>
</comment>
<keyword evidence="6" id="KW-0325">Glycoprotein</keyword>
<feature type="domain" description="WSC" evidence="11">
    <location>
        <begin position="984"/>
        <end position="1075"/>
    </location>
</feature>
<dbReference type="Gene3D" id="1.10.520.10">
    <property type="match status" value="1"/>
</dbReference>
<evidence type="ECO:0000256" key="1">
    <source>
        <dbReference type="ARBA" id="ARBA00004167"/>
    </source>
</evidence>
<evidence type="ECO:0000313" key="12">
    <source>
        <dbReference type="EMBL" id="KAF2119334.1"/>
    </source>
</evidence>
<dbReference type="PANTHER" id="PTHR24269:SF16">
    <property type="entry name" value="PROTEIN SLG1"/>
    <property type="match status" value="1"/>
</dbReference>
<keyword evidence="4" id="KW-1133">Transmembrane helix</keyword>
<feature type="region of interest" description="Disordered" evidence="8">
    <location>
        <begin position="823"/>
        <end position="848"/>
    </location>
</feature>
<dbReference type="Pfam" id="PF00141">
    <property type="entry name" value="peroxidase"/>
    <property type="match status" value="1"/>
</dbReference>
<comment type="similarity">
    <text evidence="7">Belongs to the peroxidase family.</text>
</comment>
<dbReference type="SUPFAM" id="SSF48113">
    <property type="entry name" value="Heme-dependent peroxidases"/>
    <property type="match status" value="1"/>
</dbReference>
<evidence type="ECO:0000313" key="13">
    <source>
        <dbReference type="Proteomes" id="UP000799770"/>
    </source>
</evidence>
<evidence type="ECO:0000259" key="10">
    <source>
        <dbReference type="PROSITE" id="PS50873"/>
    </source>
</evidence>
<dbReference type="PROSITE" id="PS50873">
    <property type="entry name" value="PEROXIDASE_4"/>
    <property type="match status" value="1"/>
</dbReference>
<dbReference type="EMBL" id="ML977315">
    <property type="protein sequence ID" value="KAF2119334.1"/>
    <property type="molecule type" value="Genomic_DNA"/>
</dbReference>
<evidence type="ECO:0000256" key="4">
    <source>
        <dbReference type="ARBA" id="ARBA00022989"/>
    </source>
</evidence>
<evidence type="ECO:0000256" key="6">
    <source>
        <dbReference type="ARBA" id="ARBA00023180"/>
    </source>
</evidence>
<keyword evidence="3 9" id="KW-0732">Signal</keyword>
<organism evidence="12 13">
    <name type="scientific">Lophiotrema nucula</name>
    <dbReference type="NCBI Taxonomy" id="690887"/>
    <lineage>
        <taxon>Eukaryota</taxon>
        <taxon>Fungi</taxon>
        <taxon>Dikarya</taxon>
        <taxon>Ascomycota</taxon>
        <taxon>Pezizomycotina</taxon>
        <taxon>Dothideomycetes</taxon>
        <taxon>Pleosporomycetidae</taxon>
        <taxon>Pleosporales</taxon>
        <taxon>Lophiotremataceae</taxon>
        <taxon>Lophiotrema</taxon>
    </lineage>
</organism>
<dbReference type="InterPro" id="IPR010255">
    <property type="entry name" value="Haem_peroxidase_sf"/>
</dbReference>
<evidence type="ECO:0000256" key="3">
    <source>
        <dbReference type="ARBA" id="ARBA00022729"/>
    </source>
</evidence>
<feature type="chain" id="PRO_5025566753" description="Heme peroxidase" evidence="9">
    <location>
        <begin position="23"/>
        <end position="1077"/>
    </location>
</feature>
<dbReference type="PRINTS" id="PR00458">
    <property type="entry name" value="PEROXIDASE"/>
</dbReference>
<dbReference type="GO" id="GO:0020037">
    <property type="term" value="F:heme binding"/>
    <property type="evidence" value="ECO:0007669"/>
    <property type="project" value="InterPro"/>
</dbReference>
<protein>
    <recommendedName>
        <fullName evidence="14">Heme peroxidase</fullName>
    </recommendedName>
</protein>
<dbReference type="GO" id="GO:0005886">
    <property type="term" value="C:plasma membrane"/>
    <property type="evidence" value="ECO:0007669"/>
    <property type="project" value="TreeGrafter"/>
</dbReference>
<keyword evidence="2" id="KW-0812">Transmembrane</keyword>
<dbReference type="PANTHER" id="PTHR24269">
    <property type="entry name" value="KREMEN PROTEIN"/>
    <property type="match status" value="1"/>
</dbReference>
<evidence type="ECO:0000256" key="2">
    <source>
        <dbReference type="ARBA" id="ARBA00022692"/>
    </source>
</evidence>
<feature type="domain" description="WSC" evidence="11">
    <location>
        <begin position="644"/>
        <end position="735"/>
    </location>
</feature>
<dbReference type="InterPro" id="IPR002889">
    <property type="entry name" value="WSC_carb-bd"/>
</dbReference>
<dbReference type="Proteomes" id="UP000799770">
    <property type="component" value="Unassembled WGS sequence"/>
</dbReference>
<evidence type="ECO:0000256" key="9">
    <source>
        <dbReference type="SAM" id="SignalP"/>
    </source>
</evidence>
<dbReference type="AlphaFoldDB" id="A0A6A5ZJX8"/>
<evidence type="ECO:0000256" key="7">
    <source>
        <dbReference type="RuleBase" id="RU004241"/>
    </source>
</evidence>
<accession>A0A6A5ZJX8</accession>
<dbReference type="OrthoDB" id="5985073at2759"/>
<dbReference type="InterPro" id="IPR051836">
    <property type="entry name" value="Kremen_rcpt"/>
</dbReference>
<feature type="compositionally biased region" description="Low complexity" evidence="8">
    <location>
        <begin position="823"/>
        <end position="844"/>
    </location>
</feature>
<feature type="domain" description="Plant heme peroxidase family profile" evidence="10">
    <location>
        <begin position="123"/>
        <end position="331"/>
    </location>
</feature>
<proteinExistence type="inferred from homology"/>
<sequence length="1077" mass="112373">MIWRISTRTWILLACQQYGASAQTTWPASTDEFEDIMFLTQGYRARHFADAVTPCSSGHGPGRITAAEWLRTAFHDMATGSVFTGIGGLDASLVYETQSGENIGTAFVSSLTTYAPFFSSRTSMADLIALGVYAGVRACGGPAVPVRGGRVDATASGPQGVPLPQNGIGTFKNQFTRFGYNNTEMIQFVACGHTIGGVHSVNFPDVVPANQAGPDGLNSTDTTPTIFDNKIATEYIQGTTKDPLVIGPSVQAKINSDFQVFNSDGNVTMKALQSADTFASVCKNMFQKMIEIVPSGVTLTPVIKPYEVKPYDLQLTLLDGGSQLQFTGDIRIRTTQRLVSSIAQVQLVYKDRTGATVSTPISTTHSGDANGFDDTFTFFEFSTKISTDTSISSFDVVITSAGGGTETLNNNGASFRIDDTVVFQAPQSCLGASSNLTVIAAIRNGTTSPSLRVVVQNPRASPIIVPSLSTASVAMASQTAIGAYQLYSASYAFTGSQASSALFGVFAGSSSDNYKNASTLPSACKPLSSSPPTSTPSSTAFTFQGCYYDAGVPRALSGAGSVSDTMTVEQCASFCGTTYRYFGLEYGRECYCGNALDASSTTMGLSDCNMPCAGNSKETCGAASRLSYYKSNKYSPPGVAQVSGYGYLGCYSEGTAGRALSDTNTASDSMTAENCAAFCSGSTYFGLEYGRECYCGSTINAGSANQTATDCNMVCAGNSSEYCGAGNRLNVYRKNIVTSSTTPTPTPTPSALSSSVASSSSALISSSQSVNSASTVIVFSTSTTVATSTVAPSSSFSTIHSSISSSSSSAFSTASSDSVAVIPTDSSPTSTLTPTLAHSSTTSSDIPTTLVSSSSITAASSSTTSSSTATGPSLPGYTYQGCITDTVTSRTLPAKSTQNNANTWTSCASFCDGYMYFGVEYGSECYCGDRLANATSSPSSFAPESECNMACSGDSTAQCGAANRLNVFKSLTVTQAPANPVVVGYNYTGCHTDAVGARILLQNYSFDSNMTVEKCGAFCNGAKYFGTEYGGECYCGDEFANPTTLVDETECSFMCSGNKLEYCGGANRVSLWEKIEN</sequence>
<dbReference type="GO" id="GO:0004601">
    <property type="term" value="F:peroxidase activity"/>
    <property type="evidence" value="ECO:0007669"/>
    <property type="project" value="InterPro"/>
</dbReference>
<dbReference type="GO" id="GO:0006979">
    <property type="term" value="P:response to oxidative stress"/>
    <property type="evidence" value="ECO:0007669"/>
    <property type="project" value="InterPro"/>
</dbReference>
<evidence type="ECO:0000256" key="5">
    <source>
        <dbReference type="ARBA" id="ARBA00023136"/>
    </source>
</evidence>
<name>A0A6A5ZJX8_9PLEO</name>
<reference evidence="12" key="1">
    <citation type="journal article" date="2020" name="Stud. Mycol.">
        <title>101 Dothideomycetes genomes: a test case for predicting lifestyles and emergence of pathogens.</title>
        <authorList>
            <person name="Haridas S."/>
            <person name="Albert R."/>
            <person name="Binder M."/>
            <person name="Bloem J."/>
            <person name="Labutti K."/>
            <person name="Salamov A."/>
            <person name="Andreopoulos B."/>
            <person name="Baker S."/>
            <person name="Barry K."/>
            <person name="Bills G."/>
            <person name="Bluhm B."/>
            <person name="Cannon C."/>
            <person name="Castanera R."/>
            <person name="Culley D."/>
            <person name="Daum C."/>
            <person name="Ezra D."/>
            <person name="Gonzalez J."/>
            <person name="Henrissat B."/>
            <person name="Kuo A."/>
            <person name="Liang C."/>
            <person name="Lipzen A."/>
            <person name="Lutzoni F."/>
            <person name="Magnuson J."/>
            <person name="Mondo S."/>
            <person name="Nolan M."/>
            <person name="Ohm R."/>
            <person name="Pangilinan J."/>
            <person name="Park H.-J."/>
            <person name="Ramirez L."/>
            <person name="Alfaro M."/>
            <person name="Sun H."/>
            <person name="Tritt A."/>
            <person name="Yoshinaga Y."/>
            <person name="Zwiers L.-H."/>
            <person name="Turgeon B."/>
            <person name="Goodwin S."/>
            <person name="Spatafora J."/>
            <person name="Crous P."/>
            <person name="Grigoriev I."/>
        </authorList>
    </citation>
    <scope>NUCLEOTIDE SEQUENCE</scope>
    <source>
        <strain evidence="12">CBS 627.86</strain>
    </source>
</reference>
<dbReference type="PROSITE" id="PS51212">
    <property type="entry name" value="WSC"/>
    <property type="match status" value="4"/>
</dbReference>
<dbReference type="Pfam" id="PF01822">
    <property type="entry name" value="WSC"/>
    <property type="match status" value="4"/>
</dbReference>
<feature type="signal peptide" evidence="9">
    <location>
        <begin position="1"/>
        <end position="22"/>
    </location>
</feature>
<dbReference type="InterPro" id="IPR002016">
    <property type="entry name" value="Haem_peroxidase"/>
</dbReference>
<feature type="domain" description="WSC" evidence="11">
    <location>
        <begin position="876"/>
        <end position="971"/>
    </location>
</feature>
<keyword evidence="5" id="KW-0472">Membrane</keyword>
<gene>
    <name evidence="12" type="ORF">BDV96DRAFT_343140</name>
</gene>
<evidence type="ECO:0000256" key="8">
    <source>
        <dbReference type="SAM" id="MobiDB-lite"/>
    </source>
</evidence>